<dbReference type="CDD" id="cd01038">
    <property type="entry name" value="Endonuclease_DUF559"/>
    <property type="match status" value="1"/>
</dbReference>
<dbReference type="AlphaFoldDB" id="A0A4R6TUJ9"/>
<reference evidence="2 3" key="1">
    <citation type="submission" date="2019-03" db="EMBL/GenBank/DDBJ databases">
        <title>Genomic Encyclopedia of Archaeal and Bacterial Type Strains, Phase II (KMG-II): from individual species to whole genera.</title>
        <authorList>
            <person name="Goeker M."/>
        </authorList>
    </citation>
    <scope>NUCLEOTIDE SEQUENCE [LARGE SCALE GENOMIC DNA]</scope>
    <source>
        <strain evidence="2 3">DSM 18435</strain>
    </source>
</reference>
<evidence type="ECO:0000313" key="2">
    <source>
        <dbReference type="EMBL" id="TDQ32608.1"/>
    </source>
</evidence>
<comment type="caution">
    <text evidence="2">The sequence shown here is derived from an EMBL/GenBank/DDBJ whole genome shotgun (WGS) entry which is preliminary data.</text>
</comment>
<evidence type="ECO:0000313" key="3">
    <source>
        <dbReference type="Proteomes" id="UP000295468"/>
    </source>
</evidence>
<keyword evidence="2" id="KW-0540">Nuclease</keyword>
<sequence>MKRRKLHSRKELQRLRRKLRKNLTRAEAFLWKRIKSRQLAGRRFTKQHSIGPYIVDFYCASERLVIELDGQWHNDSLIQDYDYNRTKFLEGKGFRVVRFENVVVFERIDQVLEEIREHFDQHE</sequence>
<keyword evidence="2" id="KW-0255">Endonuclease</keyword>
<keyword evidence="2" id="KW-0378">Hydrolase</keyword>
<dbReference type="Proteomes" id="UP000295468">
    <property type="component" value="Unassembled WGS sequence"/>
</dbReference>
<dbReference type="Gene3D" id="3.40.960.10">
    <property type="entry name" value="VSR Endonuclease"/>
    <property type="match status" value="1"/>
</dbReference>
<name>A0A4R6TUJ9_9FLAO</name>
<dbReference type="SUPFAM" id="SSF52980">
    <property type="entry name" value="Restriction endonuclease-like"/>
    <property type="match status" value="1"/>
</dbReference>
<proteinExistence type="predicted"/>
<accession>A0A4R6TUJ9</accession>
<keyword evidence="3" id="KW-1185">Reference proteome</keyword>
<evidence type="ECO:0000259" key="1">
    <source>
        <dbReference type="Pfam" id="PF04480"/>
    </source>
</evidence>
<dbReference type="Pfam" id="PF04480">
    <property type="entry name" value="DUF559"/>
    <property type="match status" value="1"/>
</dbReference>
<dbReference type="GO" id="GO:0004519">
    <property type="term" value="F:endonuclease activity"/>
    <property type="evidence" value="ECO:0007669"/>
    <property type="project" value="UniProtKB-KW"/>
</dbReference>
<organism evidence="2 3">
    <name type="scientific">Zeaxanthinibacter enoshimensis</name>
    <dbReference type="NCBI Taxonomy" id="392009"/>
    <lineage>
        <taxon>Bacteria</taxon>
        <taxon>Pseudomonadati</taxon>
        <taxon>Bacteroidota</taxon>
        <taxon>Flavobacteriia</taxon>
        <taxon>Flavobacteriales</taxon>
        <taxon>Flavobacteriaceae</taxon>
        <taxon>Zeaxanthinibacter</taxon>
    </lineage>
</organism>
<dbReference type="EMBL" id="SNYI01000001">
    <property type="protein sequence ID" value="TDQ32608.1"/>
    <property type="molecule type" value="Genomic_DNA"/>
</dbReference>
<dbReference type="InterPro" id="IPR007569">
    <property type="entry name" value="DUF559"/>
</dbReference>
<dbReference type="InterPro" id="IPR011335">
    <property type="entry name" value="Restrct_endonuc-II-like"/>
</dbReference>
<dbReference type="OrthoDB" id="9798754at2"/>
<feature type="domain" description="DUF559" evidence="1">
    <location>
        <begin position="12"/>
        <end position="118"/>
    </location>
</feature>
<gene>
    <name evidence="2" type="ORF">CLV82_0441</name>
</gene>
<dbReference type="PANTHER" id="PTHR38590">
    <property type="entry name" value="BLL0828 PROTEIN"/>
    <property type="match status" value="1"/>
</dbReference>
<protein>
    <submittedName>
        <fullName evidence="2">Very-short-patch-repair endonuclease</fullName>
    </submittedName>
</protein>
<dbReference type="PANTHER" id="PTHR38590:SF1">
    <property type="entry name" value="BLL0828 PROTEIN"/>
    <property type="match status" value="1"/>
</dbReference>
<dbReference type="InterPro" id="IPR047216">
    <property type="entry name" value="Endonuclease_DUF559_bact"/>
</dbReference>